<evidence type="ECO:0000256" key="5">
    <source>
        <dbReference type="ARBA" id="ARBA00023306"/>
    </source>
</evidence>
<evidence type="ECO:0000256" key="3">
    <source>
        <dbReference type="ARBA" id="ARBA00022960"/>
    </source>
</evidence>
<comment type="pathway">
    <text evidence="7 8">Cell wall biogenesis; peptidoglycan biosynthesis.</text>
</comment>
<protein>
    <recommendedName>
        <fullName evidence="7">UDP-N-acetylmuramoyl-L-alanyl-D-glutamate--2,6-diaminopimelate ligase</fullName>
        <ecNumber evidence="7">6.3.2.13</ecNumber>
    </recommendedName>
    <alternativeName>
        <fullName evidence="7">Meso-A2pm-adding enzyme</fullName>
    </alternativeName>
    <alternativeName>
        <fullName evidence="7">Meso-diaminopimelate-adding enzyme</fullName>
    </alternativeName>
    <alternativeName>
        <fullName evidence="7">UDP-MurNAc-L-Ala-D-Glu:meso-diaminopimelate ligase</fullName>
    </alternativeName>
    <alternativeName>
        <fullName evidence="7">UDP-MurNAc-tripeptide synthetase</fullName>
    </alternativeName>
    <alternativeName>
        <fullName evidence="7">UDP-N-acetylmuramyl-tripeptide synthetase</fullName>
    </alternativeName>
</protein>
<comment type="cofactor">
    <cofactor evidence="7">
        <name>Mg(2+)</name>
        <dbReference type="ChEBI" id="CHEBI:18420"/>
    </cofactor>
</comment>
<evidence type="ECO:0000259" key="10">
    <source>
        <dbReference type="Pfam" id="PF02875"/>
    </source>
</evidence>
<keyword evidence="13" id="KW-1185">Reference proteome</keyword>
<feature type="binding site" evidence="7">
    <location>
        <begin position="118"/>
        <end position="124"/>
    </location>
    <ligand>
        <name>ATP</name>
        <dbReference type="ChEBI" id="CHEBI:30616"/>
    </ligand>
</feature>
<dbReference type="EC" id="6.3.2.13" evidence="7"/>
<dbReference type="InterPro" id="IPR004101">
    <property type="entry name" value="Mur_ligase_C"/>
</dbReference>
<evidence type="ECO:0000256" key="8">
    <source>
        <dbReference type="RuleBase" id="RU004135"/>
    </source>
</evidence>
<dbReference type="GO" id="GO:0071555">
    <property type="term" value="P:cell wall organization"/>
    <property type="evidence" value="ECO:0007669"/>
    <property type="project" value="UniProtKB-KW"/>
</dbReference>
<keyword evidence="7" id="KW-0067">ATP-binding</keyword>
<dbReference type="InterPro" id="IPR013221">
    <property type="entry name" value="Mur_ligase_cen"/>
</dbReference>
<dbReference type="GO" id="GO:0009252">
    <property type="term" value="P:peptidoglycan biosynthetic process"/>
    <property type="evidence" value="ECO:0007669"/>
    <property type="project" value="UniProtKB-UniRule"/>
</dbReference>
<dbReference type="OrthoDB" id="9800958at2"/>
<keyword evidence="5 7" id="KW-0131">Cell cycle</keyword>
<feature type="short sequence motif" description="Meso-diaminopimelate recognition motif" evidence="7">
    <location>
        <begin position="417"/>
        <end position="420"/>
    </location>
</feature>
<keyword evidence="7" id="KW-0460">Magnesium</keyword>
<dbReference type="Pfam" id="PF01225">
    <property type="entry name" value="Mur_ligase"/>
    <property type="match status" value="1"/>
</dbReference>
<evidence type="ECO:0000256" key="1">
    <source>
        <dbReference type="ARBA" id="ARBA00005898"/>
    </source>
</evidence>
<feature type="binding site" evidence="7">
    <location>
        <position position="196"/>
    </location>
    <ligand>
        <name>UDP-N-acetyl-alpha-D-muramoyl-L-alanyl-D-glutamate</name>
        <dbReference type="ChEBI" id="CHEBI:83900"/>
    </ligand>
</feature>
<dbReference type="Proteomes" id="UP000001700">
    <property type="component" value="Chromosome"/>
</dbReference>
<dbReference type="GO" id="GO:0005737">
    <property type="term" value="C:cytoplasm"/>
    <property type="evidence" value="ECO:0007669"/>
    <property type="project" value="UniProtKB-SubCell"/>
</dbReference>
<dbReference type="Pfam" id="PF02875">
    <property type="entry name" value="Mur_ligase_C"/>
    <property type="match status" value="1"/>
</dbReference>
<dbReference type="AlphaFoldDB" id="D4G8R6"/>
<dbReference type="InterPro" id="IPR036615">
    <property type="entry name" value="Mur_ligase_C_dom_sf"/>
</dbReference>
<keyword evidence="3 7" id="KW-0133">Cell shape</keyword>
<dbReference type="UniPathway" id="UPA00219"/>
<dbReference type="Gene3D" id="3.40.1390.10">
    <property type="entry name" value="MurE/MurF, N-terminal domain"/>
    <property type="match status" value="1"/>
</dbReference>
<dbReference type="STRING" id="515618.RIEPE_0486"/>
<dbReference type="NCBIfam" id="NF001126">
    <property type="entry name" value="PRK00139.1-4"/>
    <property type="match status" value="1"/>
</dbReference>
<keyword evidence="4 7" id="KW-0573">Peptidoglycan synthesis</keyword>
<dbReference type="GO" id="GO:0008360">
    <property type="term" value="P:regulation of cell shape"/>
    <property type="evidence" value="ECO:0007669"/>
    <property type="project" value="UniProtKB-KW"/>
</dbReference>
<evidence type="ECO:0000259" key="9">
    <source>
        <dbReference type="Pfam" id="PF01225"/>
    </source>
</evidence>
<dbReference type="InterPro" id="IPR005761">
    <property type="entry name" value="UDP-N-AcMur-Glu-dNH2Pim_ligase"/>
</dbReference>
<feature type="binding site" evidence="7">
    <location>
        <begin position="417"/>
        <end position="420"/>
    </location>
    <ligand>
        <name>meso-2,6-diaminopimelate</name>
        <dbReference type="ChEBI" id="CHEBI:57791"/>
    </ligand>
</feature>
<comment type="similarity">
    <text evidence="1 7">Belongs to the MurCDEF family. MurE subfamily.</text>
</comment>
<evidence type="ECO:0000256" key="4">
    <source>
        <dbReference type="ARBA" id="ARBA00022984"/>
    </source>
</evidence>
<feature type="binding site" evidence="7">
    <location>
        <position position="393"/>
    </location>
    <ligand>
        <name>meso-2,6-diaminopimelate</name>
        <dbReference type="ChEBI" id="CHEBI:57791"/>
    </ligand>
</feature>
<dbReference type="PANTHER" id="PTHR23135">
    <property type="entry name" value="MUR LIGASE FAMILY MEMBER"/>
    <property type="match status" value="1"/>
</dbReference>
<evidence type="ECO:0000256" key="2">
    <source>
        <dbReference type="ARBA" id="ARBA00022618"/>
    </source>
</evidence>
<comment type="subcellular location">
    <subcellularLocation>
        <location evidence="7 8">Cytoplasm</location>
    </subcellularLocation>
</comment>
<organism evidence="12 13">
    <name type="scientific">Riesia pediculicola (strain USDA)</name>
    <dbReference type="NCBI Taxonomy" id="515618"/>
    <lineage>
        <taxon>Bacteria</taxon>
        <taxon>Pseudomonadati</taxon>
        <taxon>Pseudomonadota</taxon>
        <taxon>Gammaproteobacteria</taxon>
        <taxon>Enterobacterales</taxon>
        <taxon>Enterobacteriaceae</taxon>
        <taxon>Candidatus Riesia</taxon>
    </lineage>
</organism>
<feature type="domain" description="Mur ligase N-terminal catalytic" evidence="9">
    <location>
        <begin position="24"/>
        <end position="70"/>
    </location>
</feature>
<dbReference type="eggNOG" id="COG0769">
    <property type="taxonomic scope" value="Bacteria"/>
</dbReference>
<dbReference type="SUPFAM" id="SSF63418">
    <property type="entry name" value="MurE/MurF N-terminal domain"/>
    <property type="match status" value="1"/>
</dbReference>
<feature type="domain" description="Mur ligase C-terminal" evidence="10">
    <location>
        <begin position="345"/>
        <end position="470"/>
    </location>
</feature>
<dbReference type="SUPFAM" id="SSF53623">
    <property type="entry name" value="MurD-like peptide ligases, catalytic domain"/>
    <property type="match status" value="1"/>
</dbReference>
<keyword evidence="7" id="KW-0963">Cytoplasm</keyword>
<dbReference type="NCBIfam" id="TIGR01085">
    <property type="entry name" value="murE"/>
    <property type="match status" value="1"/>
</dbReference>
<evidence type="ECO:0000256" key="7">
    <source>
        <dbReference type="HAMAP-Rule" id="MF_00208"/>
    </source>
</evidence>
<name>D4G8R6_RIEPU</name>
<keyword evidence="7" id="KW-0547">Nucleotide-binding</keyword>
<dbReference type="InterPro" id="IPR000713">
    <property type="entry name" value="Mur_ligase_N"/>
</dbReference>
<proteinExistence type="inferred from homology"/>
<accession>D4G8R6</accession>
<feature type="domain" description="Mur ligase central" evidence="11">
    <location>
        <begin position="116"/>
        <end position="322"/>
    </location>
</feature>
<comment type="function">
    <text evidence="7">Catalyzes the addition of meso-diaminopimelic acid to the nucleotide precursor UDP-N-acetylmuramoyl-L-alanyl-D-glutamate (UMAG) in the biosynthesis of bacterial cell-wall peptidoglycan.</text>
</comment>
<feature type="binding site" evidence="7">
    <location>
        <position position="30"/>
    </location>
    <ligand>
        <name>UDP-N-acetyl-alpha-D-muramoyl-L-alanyl-D-glutamate</name>
        <dbReference type="ChEBI" id="CHEBI:83900"/>
    </ligand>
</feature>
<feature type="binding site" evidence="7">
    <location>
        <begin position="161"/>
        <end position="162"/>
    </location>
    <ligand>
        <name>UDP-N-acetyl-alpha-D-muramoyl-L-alanyl-D-glutamate</name>
        <dbReference type="ChEBI" id="CHEBI:83900"/>
    </ligand>
</feature>
<dbReference type="GO" id="GO:0005524">
    <property type="term" value="F:ATP binding"/>
    <property type="evidence" value="ECO:0007669"/>
    <property type="project" value="UniProtKB-UniRule"/>
</dbReference>
<gene>
    <name evidence="7" type="primary">murE</name>
    <name evidence="12" type="ordered locus">RIEPE_0486</name>
</gene>
<feature type="binding site" evidence="7">
    <location>
        <position position="28"/>
    </location>
    <ligand>
        <name>UDP-N-acetyl-alpha-D-muramoyl-L-alanyl-D-glutamate</name>
        <dbReference type="ChEBI" id="CHEBI:83900"/>
    </ligand>
</feature>
<feature type="binding site" evidence="7">
    <location>
        <position position="188"/>
    </location>
    <ligand>
        <name>UDP-N-acetyl-alpha-D-muramoyl-L-alanyl-D-glutamate</name>
        <dbReference type="ChEBI" id="CHEBI:83900"/>
    </ligand>
</feature>
<dbReference type="PANTHER" id="PTHR23135:SF4">
    <property type="entry name" value="UDP-N-ACETYLMURAMOYL-L-ALANYL-D-GLUTAMATE--2,6-DIAMINOPIMELATE LIGASE MURE HOMOLOG, CHLOROPLASTIC"/>
    <property type="match status" value="1"/>
</dbReference>
<feature type="binding site" evidence="7">
    <location>
        <position position="468"/>
    </location>
    <ligand>
        <name>meso-2,6-diaminopimelate</name>
        <dbReference type="ChEBI" id="CHEBI:57791"/>
    </ligand>
</feature>
<comment type="PTM">
    <text evidence="7">Carboxylation is probably crucial for Mg(2+) binding and, consequently, for the gamma-phosphate positioning of ATP.</text>
</comment>
<comment type="caution">
    <text evidence="7">Lacks conserved residue(s) required for the propagation of feature annotation.</text>
</comment>
<dbReference type="GO" id="GO:0008765">
    <property type="term" value="F:UDP-N-acetylmuramoylalanyl-D-glutamate-2,6-diaminopimelate ligase activity"/>
    <property type="evidence" value="ECO:0007669"/>
    <property type="project" value="UniProtKB-UniRule"/>
</dbReference>
<feature type="binding site" evidence="7">
    <location>
        <position position="194"/>
    </location>
    <ligand>
        <name>UDP-N-acetyl-alpha-D-muramoyl-L-alanyl-D-glutamate</name>
        <dbReference type="ChEBI" id="CHEBI:83900"/>
    </ligand>
</feature>
<comment type="catalytic activity">
    <reaction evidence="7">
        <text>UDP-N-acetyl-alpha-D-muramoyl-L-alanyl-D-glutamate + meso-2,6-diaminopimelate + ATP = UDP-N-acetyl-alpha-D-muramoyl-L-alanyl-gamma-D-glutamyl-meso-2,6-diaminopimelate + ADP + phosphate + H(+)</text>
        <dbReference type="Rhea" id="RHEA:23676"/>
        <dbReference type="ChEBI" id="CHEBI:15378"/>
        <dbReference type="ChEBI" id="CHEBI:30616"/>
        <dbReference type="ChEBI" id="CHEBI:43474"/>
        <dbReference type="ChEBI" id="CHEBI:57791"/>
        <dbReference type="ChEBI" id="CHEBI:83900"/>
        <dbReference type="ChEBI" id="CHEBI:83905"/>
        <dbReference type="ChEBI" id="CHEBI:456216"/>
        <dbReference type="EC" id="6.3.2.13"/>
    </reaction>
</comment>
<dbReference type="Gene3D" id="3.90.190.20">
    <property type="entry name" value="Mur ligase, C-terminal domain"/>
    <property type="match status" value="1"/>
</dbReference>
<dbReference type="KEGG" id="rip:RIEPE_0486"/>
<evidence type="ECO:0000259" key="11">
    <source>
        <dbReference type="Pfam" id="PF08245"/>
    </source>
</evidence>
<feature type="binding site" evidence="7">
    <location>
        <position position="472"/>
    </location>
    <ligand>
        <name>meso-2,6-diaminopimelate</name>
        <dbReference type="ChEBI" id="CHEBI:57791"/>
    </ligand>
</feature>
<sequence length="504" mass="57428">MKTYRNLSDLLHQSKKLVANVKFKEIKLDSRKIEKGDIFLAIVGSQKDGRKYINHAISRGASAIIAESNSLTKEDEFIKFLNQIPIVFVKNIRKKIVFFSKKLYGSLNKKMKLIGVTGTNGKTTVSHIVAQLAKLIGQKSAVMGTIGNGLIGEKIYPSELTTLSCFEICSTLKMFLEKSVKIVAMEVSSHGLDQGRTCSLSFSSAIFTNITRDHLDYHNNIEHYELSKKKLFYEHDCKNRVFFIDDPVGSKWIKDFPNSCAVSINHKNKLNLLNRPILYATKIEYLYNQTIIRFNSDWGNGEIRTSFLGEFNVANFMLAIASLLMIGYPIHLLIKNSKRVSPVIGRMQLVSHYNPRVIIDYAHNSDSLKQCLISIRKHFGGKIWCVFGCGGSRDKGKRAIMGRIAEKYSDFVIITDDNPRFEDPKKIFKEILRGCTHLESIRYFPERKYAIRYSISRAKPNDTVLIAGKGHEEKQIVGDRKILCSDYQIVVSYLKNYSLCFKQI</sequence>
<dbReference type="RefSeq" id="WP_013087819.1">
    <property type="nucleotide sequence ID" value="NC_014109.1"/>
</dbReference>
<evidence type="ECO:0000313" key="13">
    <source>
        <dbReference type="Proteomes" id="UP000001700"/>
    </source>
</evidence>
<dbReference type="HAMAP" id="MF_00208">
    <property type="entry name" value="MurE"/>
    <property type="match status" value="1"/>
</dbReference>
<keyword evidence="7 12" id="KW-0436">Ligase</keyword>
<dbReference type="Gene3D" id="3.40.1190.10">
    <property type="entry name" value="Mur-like, catalytic domain"/>
    <property type="match status" value="1"/>
</dbReference>
<reference evidence="12" key="1">
    <citation type="submission" date="2008-05" db="EMBL/GenBank/DDBJ databases">
        <title>Genome sequence of Riesia pediculicola USDA.</title>
        <authorList>
            <person name="Kirkness E.F."/>
        </authorList>
    </citation>
    <scope>NUCLEOTIDE SEQUENCE [LARGE SCALE GENOMIC DNA]</scope>
    <source>
        <strain evidence="12">USDA</strain>
    </source>
</reference>
<evidence type="ECO:0000313" key="12">
    <source>
        <dbReference type="EMBL" id="ADD79839.1"/>
    </source>
</evidence>
<feature type="modified residue" description="N6-carboxylysine" evidence="7">
    <location>
        <position position="228"/>
    </location>
</feature>
<dbReference type="HOGENOM" id="CLU_022291_3_2_6"/>
<dbReference type="InterPro" id="IPR035911">
    <property type="entry name" value="MurE/MurF_N"/>
</dbReference>
<keyword evidence="6 7" id="KW-0961">Cell wall biogenesis/degradation</keyword>
<dbReference type="GO" id="GO:0000287">
    <property type="term" value="F:magnesium ion binding"/>
    <property type="evidence" value="ECO:0007669"/>
    <property type="project" value="UniProtKB-UniRule"/>
</dbReference>
<dbReference type="InterPro" id="IPR036565">
    <property type="entry name" value="Mur-like_cat_sf"/>
</dbReference>
<dbReference type="SUPFAM" id="SSF53244">
    <property type="entry name" value="MurD-like peptide ligases, peptide-binding domain"/>
    <property type="match status" value="1"/>
</dbReference>
<keyword evidence="2 7" id="KW-0132">Cell division</keyword>
<dbReference type="EMBL" id="CP001085">
    <property type="protein sequence ID" value="ADD79839.1"/>
    <property type="molecule type" value="Genomic_DNA"/>
</dbReference>
<dbReference type="Pfam" id="PF08245">
    <property type="entry name" value="Mur_ligase_M"/>
    <property type="match status" value="1"/>
</dbReference>
<dbReference type="GO" id="GO:0051301">
    <property type="term" value="P:cell division"/>
    <property type="evidence" value="ECO:0007669"/>
    <property type="project" value="UniProtKB-KW"/>
</dbReference>
<evidence type="ECO:0000256" key="6">
    <source>
        <dbReference type="ARBA" id="ARBA00023316"/>
    </source>
</evidence>